<feature type="compositionally biased region" description="Polar residues" evidence="1">
    <location>
        <begin position="1"/>
        <end position="18"/>
    </location>
</feature>
<accession>F4RQT4</accession>
<dbReference type="Proteomes" id="UP000001072">
    <property type="component" value="Unassembled WGS sequence"/>
</dbReference>
<feature type="transmembrane region" description="Helical" evidence="2">
    <location>
        <begin position="72"/>
        <end position="93"/>
    </location>
</feature>
<dbReference type="HOGENOM" id="CLU_2237184_0_0_1"/>
<reference evidence="4" key="1">
    <citation type="journal article" date="2011" name="Proc. Natl. Acad. Sci. U.S.A.">
        <title>Obligate biotrophy features unraveled by the genomic analysis of rust fungi.</title>
        <authorList>
            <person name="Duplessis S."/>
            <person name="Cuomo C.A."/>
            <person name="Lin Y.-C."/>
            <person name="Aerts A."/>
            <person name="Tisserant E."/>
            <person name="Veneault-Fourrey C."/>
            <person name="Joly D.L."/>
            <person name="Hacquard S."/>
            <person name="Amselem J."/>
            <person name="Cantarel B.L."/>
            <person name="Chiu R."/>
            <person name="Coutinho P.M."/>
            <person name="Feau N."/>
            <person name="Field M."/>
            <person name="Frey P."/>
            <person name="Gelhaye E."/>
            <person name="Goldberg J."/>
            <person name="Grabherr M.G."/>
            <person name="Kodira C.D."/>
            <person name="Kohler A."/>
            <person name="Kuees U."/>
            <person name="Lindquist E.A."/>
            <person name="Lucas S.M."/>
            <person name="Mago R."/>
            <person name="Mauceli E."/>
            <person name="Morin E."/>
            <person name="Murat C."/>
            <person name="Pangilinan J.L."/>
            <person name="Park R."/>
            <person name="Pearson M."/>
            <person name="Quesneville H."/>
            <person name="Rouhier N."/>
            <person name="Sakthikumar S."/>
            <person name="Salamov A.A."/>
            <person name="Schmutz J."/>
            <person name="Selles B."/>
            <person name="Shapiro H."/>
            <person name="Tanguay P."/>
            <person name="Tuskan G.A."/>
            <person name="Henrissat B."/>
            <person name="Van de Peer Y."/>
            <person name="Rouze P."/>
            <person name="Ellis J.G."/>
            <person name="Dodds P.N."/>
            <person name="Schein J.E."/>
            <person name="Zhong S."/>
            <person name="Hamelin R.C."/>
            <person name="Grigoriev I.V."/>
            <person name="Szabo L.J."/>
            <person name="Martin F."/>
        </authorList>
    </citation>
    <scope>NUCLEOTIDE SEQUENCE [LARGE SCALE GENOMIC DNA]</scope>
    <source>
        <strain evidence="4">98AG31 / pathotype 3-4-7</strain>
    </source>
</reference>
<dbReference type="RefSeq" id="XP_007411633.1">
    <property type="nucleotide sequence ID" value="XM_007411571.1"/>
</dbReference>
<keyword evidence="2" id="KW-0472">Membrane</keyword>
<dbReference type="AlphaFoldDB" id="F4RQT4"/>
<evidence type="ECO:0000313" key="3">
    <source>
        <dbReference type="EMBL" id="EGG05268.1"/>
    </source>
</evidence>
<evidence type="ECO:0000256" key="2">
    <source>
        <dbReference type="SAM" id="Phobius"/>
    </source>
</evidence>
<dbReference type="KEGG" id="mlr:MELLADRAFT_107744"/>
<feature type="region of interest" description="Disordered" evidence="1">
    <location>
        <begin position="1"/>
        <end position="20"/>
    </location>
</feature>
<protein>
    <submittedName>
        <fullName evidence="3">Uncharacterized protein</fullName>
    </submittedName>
</protein>
<name>F4RQT4_MELLP</name>
<keyword evidence="4" id="KW-1185">Reference proteome</keyword>
<gene>
    <name evidence="3" type="ORF">MELLADRAFT_107744</name>
</gene>
<evidence type="ECO:0000313" key="4">
    <source>
        <dbReference type="Proteomes" id="UP000001072"/>
    </source>
</evidence>
<dbReference type="EMBL" id="GL883114">
    <property type="protein sequence ID" value="EGG05268.1"/>
    <property type="molecule type" value="Genomic_DNA"/>
</dbReference>
<sequence>MSSNQPNARNQPFASTENLNHKFKRCSTKIQIDSRISSHFFEHHGAAPTEPSIGCVKRQARLFRFIIMGQDLLGFVKALLGLVGLLGLDWLGLGEAQGFGRPVWD</sequence>
<organism evidence="4">
    <name type="scientific">Melampsora larici-populina (strain 98AG31 / pathotype 3-4-7)</name>
    <name type="common">Poplar leaf rust fungus</name>
    <dbReference type="NCBI Taxonomy" id="747676"/>
    <lineage>
        <taxon>Eukaryota</taxon>
        <taxon>Fungi</taxon>
        <taxon>Dikarya</taxon>
        <taxon>Basidiomycota</taxon>
        <taxon>Pucciniomycotina</taxon>
        <taxon>Pucciniomycetes</taxon>
        <taxon>Pucciniales</taxon>
        <taxon>Melampsoraceae</taxon>
        <taxon>Melampsora</taxon>
    </lineage>
</organism>
<dbReference type="InParanoid" id="F4RQT4"/>
<proteinExistence type="predicted"/>
<keyword evidence="2" id="KW-0812">Transmembrane</keyword>
<dbReference type="VEuPathDB" id="FungiDB:MELLADRAFT_107744"/>
<evidence type="ECO:0000256" key="1">
    <source>
        <dbReference type="SAM" id="MobiDB-lite"/>
    </source>
</evidence>
<dbReference type="GeneID" id="18923263"/>
<keyword evidence="2" id="KW-1133">Transmembrane helix</keyword>